<dbReference type="InterPro" id="IPR003148">
    <property type="entry name" value="RCK_N"/>
</dbReference>
<feature type="transmembrane region" description="Helical" evidence="11">
    <location>
        <begin position="182"/>
        <end position="202"/>
    </location>
</feature>
<feature type="transmembrane region" description="Helical" evidence="11">
    <location>
        <begin position="53"/>
        <end position="72"/>
    </location>
</feature>
<dbReference type="InterPro" id="IPR038770">
    <property type="entry name" value="Na+/solute_symporter_sf"/>
</dbReference>
<comment type="caution">
    <text evidence="14">The sequence shown here is derived from an EMBL/GenBank/DDBJ whole genome shotgun (WGS) entry which is preliminary data.</text>
</comment>
<dbReference type="Pfam" id="PF00999">
    <property type="entry name" value="Na_H_Exchanger"/>
    <property type="match status" value="1"/>
</dbReference>
<accession>A0A1A6DY32</accession>
<evidence type="ECO:0000256" key="8">
    <source>
        <dbReference type="ARBA" id="ARBA00022989"/>
    </source>
</evidence>
<dbReference type="RefSeq" id="WP_068607043.1">
    <property type="nucleotide sequence ID" value="NZ_LZDH01000012.1"/>
</dbReference>
<dbReference type="PANTHER" id="PTHR46157">
    <property type="entry name" value="K(+) EFFLUX ANTIPORTER 3, CHLOROPLASTIC"/>
    <property type="match status" value="1"/>
</dbReference>
<dbReference type="GO" id="GO:0008324">
    <property type="term" value="F:monoatomic cation transmembrane transporter activity"/>
    <property type="evidence" value="ECO:0007669"/>
    <property type="project" value="InterPro"/>
</dbReference>
<dbReference type="GO" id="GO:0015297">
    <property type="term" value="F:antiporter activity"/>
    <property type="evidence" value="ECO:0007669"/>
    <property type="project" value="UniProtKB-KW"/>
</dbReference>
<evidence type="ECO:0000313" key="14">
    <source>
        <dbReference type="EMBL" id="OBS31690.1"/>
    </source>
</evidence>
<dbReference type="GO" id="GO:0006813">
    <property type="term" value="P:potassium ion transport"/>
    <property type="evidence" value="ECO:0007669"/>
    <property type="project" value="UniProtKB-KW"/>
</dbReference>
<dbReference type="InterPro" id="IPR036721">
    <property type="entry name" value="RCK_C_sf"/>
</dbReference>
<dbReference type="PANTHER" id="PTHR46157:SF4">
    <property type="entry name" value="K(+) EFFLUX ANTIPORTER 3, CHLOROPLASTIC"/>
    <property type="match status" value="1"/>
</dbReference>
<dbReference type="Pfam" id="PF02254">
    <property type="entry name" value="TrkA_N"/>
    <property type="match status" value="1"/>
</dbReference>
<evidence type="ECO:0000256" key="7">
    <source>
        <dbReference type="ARBA" id="ARBA00022958"/>
    </source>
</evidence>
<dbReference type="PROSITE" id="PS51201">
    <property type="entry name" value="RCK_N"/>
    <property type="match status" value="1"/>
</dbReference>
<dbReference type="GO" id="GO:0005886">
    <property type="term" value="C:plasma membrane"/>
    <property type="evidence" value="ECO:0007669"/>
    <property type="project" value="TreeGrafter"/>
</dbReference>
<evidence type="ECO:0000256" key="6">
    <source>
        <dbReference type="ARBA" id="ARBA00022692"/>
    </source>
</evidence>
<evidence type="ECO:0000256" key="3">
    <source>
        <dbReference type="ARBA" id="ARBA00022448"/>
    </source>
</evidence>
<dbReference type="PROSITE" id="PS51202">
    <property type="entry name" value="RCK_C"/>
    <property type="match status" value="1"/>
</dbReference>
<keyword evidence="3" id="KW-0813">Transport</keyword>
<keyword evidence="9" id="KW-0406">Ion transport</keyword>
<feature type="transmembrane region" description="Helical" evidence="11">
    <location>
        <begin position="29"/>
        <end position="47"/>
    </location>
</feature>
<dbReference type="SUPFAM" id="SSF116726">
    <property type="entry name" value="TrkA C-terminal domain-like"/>
    <property type="match status" value="1"/>
</dbReference>
<keyword evidence="7" id="KW-0630">Potassium</keyword>
<feature type="transmembrane region" description="Helical" evidence="11">
    <location>
        <begin position="274"/>
        <end position="294"/>
    </location>
</feature>
<dbReference type="InterPro" id="IPR006037">
    <property type="entry name" value="RCK_C"/>
</dbReference>
<dbReference type="NCBIfam" id="TIGR00932">
    <property type="entry name" value="2a37"/>
    <property type="match status" value="1"/>
</dbReference>
<feature type="transmembrane region" description="Helical" evidence="11">
    <location>
        <begin position="121"/>
        <end position="141"/>
    </location>
</feature>
<feature type="transmembrane region" description="Helical" evidence="11">
    <location>
        <begin position="6"/>
        <end position="24"/>
    </location>
</feature>
<evidence type="ECO:0000256" key="5">
    <source>
        <dbReference type="ARBA" id="ARBA00022538"/>
    </source>
</evidence>
<reference evidence="14 15" key="1">
    <citation type="submission" date="2016-06" db="EMBL/GenBank/DDBJ databases">
        <title>Genome sequence of Tepidimonas fonticaldi PL17.</title>
        <authorList>
            <person name="Pinnaka A.K."/>
        </authorList>
    </citation>
    <scope>NUCLEOTIDE SEQUENCE [LARGE SCALE GENOMIC DNA]</scope>
    <source>
        <strain evidence="14 15">PL17</strain>
    </source>
</reference>
<dbReference type="OrthoDB" id="9781411at2"/>
<evidence type="ECO:0000256" key="9">
    <source>
        <dbReference type="ARBA" id="ARBA00023065"/>
    </source>
</evidence>
<protein>
    <submittedName>
        <fullName evidence="14">Potassium transporter</fullName>
    </submittedName>
</protein>
<dbReference type="GO" id="GO:1902600">
    <property type="term" value="P:proton transmembrane transport"/>
    <property type="evidence" value="ECO:0007669"/>
    <property type="project" value="InterPro"/>
</dbReference>
<dbReference type="Gene3D" id="3.40.50.720">
    <property type="entry name" value="NAD(P)-binding Rossmann-like Domain"/>
    <property type="match status" value="1"/>
</dbReference>
<dbReference type="STRING" id="1101373.A9O67_00765"/>
<name>A0A1A6DY32_9BURK</name>
<comment type="subcellular location">
    <subcellularLocation>
        <location evidence="1">Membrane</location>
        <topology evidence="1">Multi-pass membrane protein</topology>
    </subcellularLocation>
</comment>
<evidence type="ECO:0000256" key="10">
    <source>
        <dbReference type="ARBA" id="ARBA00023136"/>
    </source>
</evidence>
<dbReference type="InterPro" id="IPR006153">
    <property type="entry name" value="Cation/H_exchanger_TM"/>
</dbReference>
<evidence type="ECO:0000256" key="11">
    <source>
        <dbReference type="SAM" id="Phobius"/>
    </source>
</evidence>
<feature type="domain" description="RCK C-terminal" evidence="13">
    <location>
        <begin position="577"/>
        <end position="660"/>
    </location>
</feature>
<feature type="domain" description="RCK N-terminal" evidence="12">
    <location>
        <begin position="413"/>
        <end position="530"/>
    </location>
</feature>
<sequence>MNSLDIALLYLLAAVLGVVVCRTLRLPAMIGYLAVGVLIGPHALALAQNSAGLRYLAEFGVVFLMFAIGLEFSLPKLRAMKRYVFGLGTAQVVVTVLLTTLASLALGWWLPQWWKLEWQMALAMGGVMAMSSTAIVVKLMADRLELESEHGQRVVGILLFQDLAVVPLLVLIPALGADSENLAGALLLALAKAAVLLTVLLTGGQRVMRWWLTLVARRKSQELFMLNLLLVTLGLAWLTEHAGLSLALGAFVAGMLIAETEYKHQVESDIRPFHDVLLGLFFITIGMMLDWRLVLERWPLVLLLLTLSLTFKVALITALARAFGAPMGTSLRVGLYLMQAGEFGLVLLQLANQNGLVPPALFNPTLASMVISMLLTPFIIQHSNAIVARLVGSDWLMQSVQMTQIARKAIAADKHVIICGYGRCGQNLARLLEGERMPYMALDLDPDRVRQAAAAGHSVVFGDAARLQSLMAAGLARASAVVVTYLDTPSALKVLHHVREHAPAVPVVVRTVDDADLARLQAAGATEVVPEALEASLMLASHALALVGVPLRRVVRLVQQQREARYQLLRGYFHGADDDATDEPHQERLTTVVLPPAGPTVGRTLGELALHAVGVRVVGVRRAGGRHEDPTDELRLHGGDAVVLYGAPEALALAEGKLLAG</sequence>
<evidence type="ECO:0000259" key="13">
    <source>
        <dbReference type="PROSITE" id="PS51202"/>
    </source>
</evidence>
<proteinExistence type="inferred from homology"/>
<keyword evidence="4" id="KW-0050">Antiport</keyword>
<evidence type="ECO:0000259" key="12">
    <source>
        <dbReference type="PROSITE" id="PS51201"/>
    </source>
</evidence>
<keyword evidence="8 11" id="KW-1133">Transmembrane helix</keyword>
<dbReference type="InterPro" id="IPR004771">
    <property type="entry name" value="K/H_exchanger"/>
</dbReference>
<feature type="transmembrane region" description="Helical" evidence="11">
    <location>
        <begin position="153"/>
        <end position="176"/>
    </location>
</feature>
<feature type="transmembrane region" description="Helical" evidence="11">
    <location>
        <begin position="300"/>
        <end position="321"/>
    </location>
</feature>
<evidence type="ECO:0000256" key="2">
    <source>
        <dbReference type="ARBA" id="ARBA00005551"/>
    </source>
</evidence>
<keyword evidence="5" id="KW-0633">Potassium transport</keyword>
<comment type="similarity">
    <text evidence="2">Belongs to the monovalent cation:proton antiporter 2 (CPA2) transporter (TC 2.A.37) family.</text>
</comment>
<dbReference type="InterPro" id="IPR036291">
    <property type="entry name" value="NAD(P)-bd_dom_sf"/>
</dbReference>
<keyword evidence="15" id="KW-1185">Reference proteome</keyword>
<evidence type="ECO:0000313" key="15">
    <source>
        <dbReference type="Proteomes" id="UP000091969"/>
    </source>
</evidence>
<dbReference type="EMBL" id="LZDH01000012">
    <property type="protein sequence ID" value="OBS31690.1"/>
    <property type="molecule type" value="Genomic_DNA"/>
</dbReference>
<feature type="transmembrane region" description="Helical" evidence="11">
    <location>
        <begin position="223"/>
        <end position="238"/>
    </location>
</feature>
<feature type="transmembrane region" description="Helical" evidence="11">
    <location>
        <begin position="84"/>
        <end position="109"/>
    </location>
</feature>
<evidence type="ECO:0000256" key="4">
    <source>
        <dbReference type="ARBA" id="ARBA00022449"/>
    </source>
</evidence>
<dbReference type="Gene3D" id="3.30.70.1450">
    <property type="entry name" value="Regulator of K+ conductance, C-terminal domain"/>
    <property type="match status" value="1"/>
</dbReference>
<keyword evidence="6 11" id="KW-0812">Transmembrane</keyword>
<keyword evidence="10 11" id="KW-0472">Membrane</keyword>
<evidence type="ECO:0000256" key="1">
    <source>
        <dbReference type="ARBA" id="ARBA00004141"/>
    </source>
</evidence>
<dbReference type="AlphaFoldDB" id="A0A1A6DY32"/>
<dbReference type="Pfam" id="PF02080">
    <property type="entry name" value="TrkA_C"/>
    <property type="match status" value="1"/>
</dbReference>
<dbReference type="Proteomes" id="UP000091969">
    <property type="component" value="Unassembled WGS sequence"/>
</dbReference>
<dbReference type="Gene3D" id="1.20.1530.20">
    <property type="match status" value="1"/>
</dbReference>
<gene>
    <name evidence="14" type="ORF">A9O67_00765</name>
</gene>
<organism evidence="14 15">
    <name type="scientific">Tepidimonas fonticaldi</name>
    <dbReference type="NCBI Taxonomy" id="1101373"/>
    <lineage>
        <taxon>Bacteria</taxon>
        <taxon>Pseudomonadati</taxon>
        <taxon>Pseudomonadota</taxon>
        <taxon>Betaproteobacteria</taxon>
        <taxon>Burkholderiales</taxon>
        <taxon>Tepidimonas</taxon>
    </lineage>
</organism>
<dbReference type="SUPFAM" id="SSF51735">
    <property type="entry name" value="NAD(P)-binding Rossmann-fold domains"/>
    <property type="match status" value="1"/>
</dbReference>